<gene>
    <name evidence="1" type="ORF">HPB50_020627</name>
</gene>
<protein>
    <submittedName>
        <fullName evidence="1">Uncharacterized protein</fullName>
    </submittedName>
</protein>
<organism evidence="1 2">
    <name type="scientific">Hyalomma asiaticum</name>
    <name type="common">Tick</name>
    <dbReference type="NCBI Taxonomy" id="266040"/>
    <lineage>
        <taxon>Eukaryota</taxon>
        <taxon>Metazoa</taxon>
        <taxon>Ecdysozoa</taxon>
        <taxon>Arthropoda</taxon>
        <taxon>Chelicerata</taxon>
        <taxon>Arachnida</taxon>
        <taxon>Acari</taxon>
        <taxon>Parasitiformes</taxon>
        <taxon>Ixodida</taxon>
        <taxon>Ixodoidea</taxon>
        <taxon>Ixodidae</taxon>
        <taxon>Hyalomminae</taxon>
        <taxon>Hyalomma</taxon>
    </lineage>
</organism>
<name>A0ACB7SCL0_HYAAI</name>
<keyword evidence="2" id="KW-1185">Reference proteome</keyword>
<evidence type="ECO:0000313" key="1">
    <source>
        <dbReference type="EMBL" id="KAH6930877.1"/>
    </source>
</evidence>
<comment type="caution">
    <text evidence="1">The sequence shown here is derived from an EMBL/GenBank/DDBJ whole genome shotgun (WGS) entry which is preliminary data.</text>
</comment>
<accession>A0ACB7SCL0</accession>
<sequence>MTLDLFWQECFRLFFFRVLRKAERVLNAVALTGADDAARMRSRLAFAYTAGLAFGSMSALFSLLGQLADALGPGTAGIFGGTPRHLAAAAITSAAFRYAIQPSVYHSSDGAKKKRCIQILGIST</sequence>
<proteinExistence type="predicted"/>
<dbReference type="EMBL" id="CM023485">
    <property type="protein sequence ID" value="KAH6930877.1"/>
    <property type="molecule type" value="Genomic_DNA"/>
</dbReference>
<reference evidence="1" key="1">
    <citation type="submission" date="2020-05" db="EMBL/GenBank/DDBJ databases">
        <title>Large-scale comparative analyses of tick genomes elucidate their genetic diversity and vector capacities.</title>
        <authorList>
            <person name="Jia N."/>
            <person name="Wang J."/>
            <person name="Shi W."/>
            <person name="Du L."/>
            <person name="Sun Y."/>
            <person name="Zhan W."/>
            <person name="Jiang J."/>
            <person name="Wang Q."/>
            <person name="Zhang B."/>
            <person name="Ji P."/>
            <person name="Sakyi L.B."/>
            <person name="Cui X."/>
            <person name="Yuan T."/>
            <person name="Jiang B."/>
            <person name="Yang W."/>
            <person name="Lam T.T.-Y."/>
            <person name="Chang Q."/>
            <person name="Ding S."/>
            <person name="Wang X."/>
            <person name="Zhu J."/>
            <person name="Ruan X."/>
            <person name="Zhao L."/>
            <person name="Wei J."/>
            <person name="Que T."/>
            <person name="Du C."/>
            <person name="Cheng J."/>
            <person name="Dai P."/>
            <person name="Han X."/>
            <person name="Huang E."/>
            <person name="Gao Y."/>
            <person name="Liu J."/>
            <person name="Shao H."/>
            <person name="Ye R."/>
            <person name="Li L."/>
            <person name="Wei W."/>
            <person name="Wang X."/>
            <person name="Wang C."/>
            <person name="Yang T."/>
            <person name="Huo Q."/>
            <person name="Li W."/>
            <person name="Guo W."/>
            <person name="Chen H."/>
            <person name="Zhou L."/>
            <person name="Ni X."/>
            <person name="Tian J."/>
            <person name="Zhou Y."/>
            <person name="Sheng Y."/>
            <person name="Liu T."/>
            <person name="Pan Y."/>
            <person name="Xia L."/>
            <person name="Li J."/>
            <person name="Zhao F."/>
            <person name="Cao W."/>
        </authorList>
    </citation>
    <scope>NUCLEOTIDE SEQUENCE</scope>
    <source>
        <strain evidence="1">Hyas-2018</strain>
    </source>
</reference>
<evidence type="ECO:0000313" key="2">
    <source>
        <dbReference type="Proteomes" id="UP000821845"/>
    </source>
</evidence>
<dbReference type="Proteomes" id="UP000821845">
    <property type="component" value="Chromosome 5"/>
</dbReference>